<feature type="transmembrane region" description="Helical" evidence="12">
    <location>
        <begin position="225"/>
        <end position="243"/>
    </location>
</feature>
<name>A0A3B4Y3Y6_SERLL</name>
<dbReference type="PROSITE" id="PS50835">
    <property type="entry name" value="IG_LIKE"/>
    <property type="match status" value="1"/>
</dbReference>
<dbReference type="Pfam" id="PF07654">
    <property type="entry name" value="C1-set"/>
    <property type="match status" value="1"/>
</dbReference>
<dbReference type="Gene3D" id="3.10.320.10">
    <property type="entry name" value="Class II Histocompatibility Antigen, M Beta Chain, Chain B, domain 1"/>
    <property type="match status" value="1"/>
</dbReference>
<proteinExistence type="inferred from homology"/>
<evidence type="ECO:0000256" key="7">
    <source>
        <dbReference type="ARBA" id="ARBA00023136"/>
    </source>
</evidence>
<dbReference type="InterPro" id="IPR013783">
    <property type="entry name" value="Ig-like_fold"/>
</dbReference>
<evidence type="ECO:0000256" key="11">
    <source>
        <dbReference type="ARBA" id="ARBA00023319"/>
    </source>
</evidence>
<keyword evidence="4" id="KW-0391">Immunity</keyword>
<keyword evidence="5 12" id="KW-1133">Transmembrane helix</keyword>
<dbReference type="InterPro" id="IPR036179">
    <property type="entry name" value="Ig-like_dom_sf"/>
</dbReference>
<dbReference type="Ensembl" id="ENSSLDT00000018719.1">
    <property type="protein sequence ID" value="ENSSLDP00000018103.1"/>
    <property type="gene ID" value="ENSSLDG00000014253.1"/>
</dbReference>
<dbReference type="STRING" id="1841481.ENSSLDP00000018103"/>
<keyword evidence="11" id="KW-0393">Immunoglobulin domain</keyword>
<keyword evidence="8" id="KW-1015">Disulfide bond</keyword>
<evidence type="ECO:0000313" key="14">
    <source>
        <dbReference type="Ensembl" id="ENSSLDP00000018103.1"/>
    </source>
</evidence>
<evidence type="ECO:0000259" key="13">
    <source>
        <dbReference type="PROSITE" id="PS50835"/>
    </source>
</evidence>
<reference evidence="14" key="1">
    <citation type="submission" date="2025-08" db="UniProtKB">
        <authorList>
            <consortium name="Ensembl"/>
        </authorList>
    </citation>
    <scope>IDENTIFICATION</scope>
</reference>
<comment type="similarity">
    <text evidence="2">Belongs to the MHC class II family.</text>
</comment>
<evidence type="ECO:0000256" key="6">
    <source>
        <dbReference type="ARBA" id="ARBA00023130"/>
    </source>
</evidence>
<dbReference type="OrthoDB" id="8935021at2759"/>
<comment type="subcellular location">
    <subcellularLocation>
        <location evidence="1">Membrane</location>
        <topology evidence="1">Single-pass type I membrane protein</topology>
    </subcellularLocation>
</comment>
<keyword evidence="3 12" id="KW-0812">Transmembrane</keyword>
<evidence type="ECO:0000256" key="9">
    <source>
        <dbReference type="ARBA" id="ARBA00023180"/>
    </source>
</evidence>
<dbReference type="InterPro" id="IPR003006">
    <property type="entry name" value="Ig/MHC_CS"/>
</dbReference>
<dbReference type="SMART" id="SM00407">
    <property type="entry name" value="IGc1"/>
    <property type="match status" value="1"/>
</dbReference>
<dbReference type="RefSeq" id="XP_023256524.1">
    <property type="nucleotide sequence ID" value="XM_023400756.1"/>
</dbReference>
<reference evidence="14" key="2">
    <citation type="submission" date="2025-09" db="UniProtKB">
        <authorList>
            <consortium name="Ensembl"/>
        </authorList>
    </citation>
    <scope>IDENTIFICATION</scope>
</reference>
<keyword evidence="10" id="KW-0491">MHC II</keyword>
<dbReference type="Proteomes" id="UP000261360">
    <property type="component" value="Unplaced"/>
</dbReference>
<evidence type="ECO:0000256" key="4">
    <source>
        <dbReference type="ARBA" id="ARBA00022859"/>
    </source>
</evidence>
<keyword evidence="15" id="KW-1185">Reference proteome</keyword>
<protein>
    <submittedName>
        <fullName evidence="14">H-2 class II histocompatibility antigen, A-U alpha chain-like</fullName>
    </submittedName>
</protein>
<evidence type="ECO:0000256" key="8">
    <source>
        <dbReference type="ARBA" id="ARBA00023157"/>
    </source>
</evidence>
<dbReference type="GeneID" id="111650829"/>
<keyword evidence="6" id="KW-1064">Adaptive immunity</keyword>
<dbReference type="InterPro" id="IPR050160">
    <property type="entry name" value="MHC/Immunoglobulin"/>
</dbReference>
<keyword evidence="7 12" id="KW-0472">Membrane</keyword>
<evidence type="ECO:0000256" key="1">
    <source>
        <dbReference type="ARBA" id="ARBA00004479"/>
    </source>
</evidence>
<dbReference type="AlphaFoldDB" id="A0A3B4Y3Y6"/>
<evidence type="ECO:0000256" key="10">
    <source>
        <dbReference type="ARBA" id="ARBA00023182"/>
    </source>
</evidence>
<evidence type="ECO:0000313" key="15">
    <source>
        <dbReference type="Proteomes" id="UP000261360"/>
    </source>
</evidence>
<dbReference type="SUPFAM" id="SSF54452">
    <property type="entry name" value="MHC antigen-recognition domain"/>
    <property type="match status" value="1"/>
</dbReference>
<dbReference type="GO" id="GO:0002504">
    <property type="term" value="P:antigen processing and presentation of peptide or polysaccharide antigen via MHC class II"/>
    <property type="evidence" value="ECO:0007669"/>
    <property type="project" value="UniProtKB-KW"/>
</dbReference>
<organism evidence="14 15">
    <name type="scientific">Seriola lalandi dorsalis</name>
    <dbReference type="NCBI Taxonomy" id="1841481"/>
    <lineage>
        <taxon>Eukaryota</taxon>
        <taxon>Metazoa</taxon>
        <taxon>Chordata</taxon>
        <taxon>Craniata</taxon>
        <taxon>Vertebrata</taxon>
        <taxon>Euteleostomi</taxon>
        <taxon>Actinopterygii</taxon>
        <taxon>Neopterygii</taxon>
        <taxon>Teleostei</taxon>
        <taxon>Neoteleostei</taxon>
        <taxon>Acanthomorphata</taxon>
        <taxon>Carangaria</taxon>
        <taxon>Carangiformes</taxon>
        <taxon>Carangidae</taxon>
        <taxon>Seriola</taxon>
    </lineage>
</organism>
<evidence type="ECO:0000256" key="3">
    <source>
        <dbReference type="ARBA" id="ARBA00022692"/>
    </source>
</evidence>
<dbReference type="GO" id="GO:0042613">
    <property type="term" value="C:MHC class II protein complex"/>
    <property type="evidence" value="ECO:0007669"/>
    <property type="project" value="UniProtKB-KW"/>
</dbReference>
<dbReference type="InterPro" id="IPR011162">
    <property type="entry name" value="MHC_I/II-like_Ag-recog"/>
</dbReference>
<dbReference type="Gene3D" id="2.60.40.10">
    <property type="entry name" value="Immunoglobulins"/>
    <property type="match status" value="1"/>
</dbReference>
<evidence type="ECO:0000256" key="2">
    <source>
        <dbReference type="ARBA" id="ARBA00007394"/>
    </source>
</evidence>
<dbReference type="Pfam" id="PF00993">
    <property type="entry name" value="MHC_II_alpha"/>
    <property type="match status" value="1"/>
</dbReference>
<keyword evidence="9" id="KW-0325">Glycoprotein</keyword>
<dbReference type="CDD" id="cd05767">
    <property type="entry name" value="IgC1_MHC_II_alpha"/>
    <property type="match status" value="1"/>
</dbReference>
<dbReference type="SUPFAM" id="SSF48726">
    <property type="entry name" value="Immunoglobulin"/>
    <property type="match status" value="1"/>
</dbReference>
<dbReference type="KEGG" id="slal:111650829"/>
<sequence>MLTILCSDMRHSAVILLIFNTFCAYSEIAHEIARFVGCFDNGTTDVQFEYDAQEILYMDFEKKELVYTVPKFLVLDPSEMLSGLHVYRNALKAKRICTAVLAYVTVEEKNPPEEQDPPECILYPAEEVEVGVENSLICFVNHFYPPSIKVSWTKNGHPVLEGVSLSRYYANSDQTFHQFSTLTFTPREGDIYSCTVAHSALEMPKTRIWGPEFSHQSLGPDVFCGVGLTLGFVGVAAGTFLIVKGHQKVTSHS</sequence>
<accession>A0A3B4Y3Y6</accession>
<dbReference type="InterPro" id="IPR007110">
    <property type="entry name" value="Ig-like_dom"/>
</dbReference>
<dbReference type="InterPro" id="IPR003597">
    <property type="entry name" value="Ig_C1-set"/>
</dbReference>
<dbReference type="PROSITE" id="PS00290">
    <property type="entry name" value="IG_MHC"/>
    <property type="match status" value="1"/>
</dbReference>
<evidence type="ECO:0000256" key="5">
    <source>
        <dbReference type="ARBA" id="ARBA00022989"/>
    </source>
</evidence>
<feature type="domain" description="Ig-like" evidence="13">
    <location>
        <begin position="118"/>
        <end position="199"/>
    </location>
</feature>
<evidence type="ECO:0000256" key="12">
    <source>
        <dbReference type="SAM" id="Phobius"/>
    </source>
</evidence>
<dbReference type="InterPro" id="IPR001003">
    <property type="entry name" value="MHC_II_a_N"/>
</dbReference>
<dbReference type="PANTHER" id="PTHR19944:SF105">
    <property type="entry name" value="RLA CLASS II HISTOCOMPATIBILITY ANTIGEN, DP ALPHA-1 CHAIN"/>
    <property type="match status" value="1"/>
</dbReference>
<dbReference type="InterPro" id="IPR014745">
    <property type="entry name" value="MHC_II_a/b_N"/>
</dbReference>
<dbReference type="PANTHER" id="PTHR19944">
    <property type="entry name" value="MHC CLASS II-RELATED"/>
    <property type="match status" value="1"/>
</dbReference>
<dbReference type="GeneTree" id="ENSGT00940000161847"/>
<dbReference type="GO" id="GO:0002250">
    <property type="term" value="P:adaptive immune response"/>
    <property type="evidence" value="ECO:0007669"/>
    <property type="project" value="UniProtKB-KW"/>
</dbReference>